<gene>
    <name evidence="2" type="ORF">GCM10025883_12440</name>
</gene>
<evidence type="ECO:0000256" key="1">
    <source>
        <dbReference type="SAM" id="MobiDB-lite"/>
    </source>
</evidence>
<keyword evidence="3" id="KW-1185">Reference proteome</keyword>
<evidence type="ECO:0008006" key="4">
    <source>
        <dbReference type="Google" id="ProtNLM"/>
    </source>
</evidence>
<reference evidence="3" key="1">
    <citation type="journal article" date="2019" name="Int. J. Syst. Evol. Microbiol.">
        <title>The Global Catalogue of Microorganisms (GCM) 10K type strain sequencing project: providing services to taxonomists for standard genome sequencing and annotation.</title>
        <authorList>
            <consortium name="The Broad Institute Genomics Platform"/>
            <consortium name="The Broad Institute Genome Sequencing Center for Infectious Disease"/>
            <person name="Wu L."/>
            <person name="Ma J."/>
        </authorList>
    </citation>
    <scope>NUCLEOTIDE SEQUENCE [LARGE SCALE GENOMIC DNA]</scope>
    <source>
        <strain evidence="3">NBRC 113072</strain>
    </source>
</reference>
<comment type="caution">
    <text evidence="2">The sequence shown here is derived from an EMBL/GenBank/DDBJ whole genome shotgun (WGS) entry which is preliminary data.</text>
</comment>
<dbReference type="InterPro" id="IPR013785">
    <property type="entry name" value="Aldolase_TIM"/>
</dbReference>
<dbReference type="SUPFAM" id="SSF51395">
    <property type="entry name" value="FMN-linked oxidoreductases"/>
    <property type="match status" value="1"/>
</dbReference>
<dbReference type="RefSeq" id="WP_284303164.1">
    <property type="nucleotide sequence ID" value="NZ_BSUO01000001.1"/>
</dbReference>
<accession>A0ABQ6IP14</accession>
<sequence>MTDLTTRYLGLELPHPVVASAGPLTRDADGVRALADGGAAAIVLHSLFEEQIRQESARDILLEERNEEFYAESLSFFPEAGRKHEPISHRYLSLLERAAAAVDVPVIASLNGSDLGGWTSFARRMQDAGAAALELNIYLVTGDVKSRAREVEDRHVEIVRAVTSEVDIPVAVKLSPTCPPSARWRCVWTRRAPTVSCSSTGGPSPTSTSSRSRCRADSD</sequence>
<feature type="compositionally biased region" description="Low complexity" evidence="1">
    <location>
        <begin position="196"/>
        <end position="211"/>
    </location>
</feature>
<feature type="region of interest" description="Disordered" evidence="1">
    <location>
        <begin position="194"/>
        <end position="219"/>
    </location>
</feature>
<proteinExistence type="predicted"/>
<evidence type="ECO:0000313" key="2">
    <source>
        <dbReference type="EMBL" id="GMA39199.1"/>
    </source>
</evidence>
<dbReference type="Proteomes" id="UP001157126">
    <property type="component" value="Unassembled WGS sequence"/>
</dbReference>
<protein>
    <recommendedName>
        <fullName evidence="4">Dihydroorotate dehydrogenase</fullName>
    </recommendedName>
</protein>
<evidence type="ECO:0000313" key="3">
    <source>
        <dbReference type="Proteomes" id="UP001157126"/>
    </source>
</evidence>
<dbReference type="EMBL" id="BSUO01000001">
    <property type="protein sequence ID" value="GMA39199.1"/>
    <property type="molecule type" value="Genomic_DNA"/>
</dbReference>
<organism evidence="2 3">
    <name type="scientific">Mobilicoccus caccae</name>
    <dbReference type="NCBI Taxonomy" id="1859295"/>
    <lineage>
        <taxon>Bacteria</taxon>
        <taxon>Bacillati</taxon>
        <taxon>Actinomycetota</taxon>
        <taxon>Actinomycetes</taxon>
        <taxon>Micrococcales</taxon>
        <taxon>Dermatophilaceae</taxon>
        <taxon>Mobilicoccus</taxon>
    </lineage>
</organism>
<name>A0ABQ6IP14_9MICO</name>
<dbReference type="Gene3D" id="3.20.20.70">
    <property type="entry name" value="Aldolase class I"/>
    <property type="match status" value="1"/>
</dbReference>